<evidence type="ECO:0000256" key="1">
    <source>
        <dbReference type="ARBA" id="ARBA00004496"/>
    </source>
</evidence>
<feature type="domain" description="Proteasome adapter and scaffold protein ECM29 HEAT-repeat" evidence="6">
    <location>
        <begin position="1392"/>
        <end position="1554"/>
    </location>
</feature>
<evidence type="ECO:0000256" key="4">
    <source>
        <dbReference type="ARBA" id="ARBA00022942"/>
    </source>
</evidence>
<dbReference type="GO" id="GO:0036503">
    <property type="term" value="P:ERAD pathway"/>
    <property type="evidence" value="ECO:0007669"/>
    <property type="project" value="TreeGrafter"/>
</dbReference>
<organism evidence="7">
    <name type="scientific">Ostreococcus tauri</name>
    <name type="common">Marine green alga</name>
    <dbReference type="NCBI Taxonomy" id="70448"/>
    <lineage>
        <taxon>Eukaryota</taxon>
        <taxon>Viridiplantae</taxon>
        <taxon>Chlorophyta</taxon>
        <taxon>Mamiellophyceae</taxon>
        <taxon>Mamiellales</taxon>
        <taxon>Bathycoccaceae</taxon>
        <taxon>Ostreococcus</taxon>
    </lineage>
</organism>
<keyword evidence="2" id="KW-0963">Cytoplasm</keyword>
<evidence type="ECO:0000259" key="6">
    <source>
        <dbReference type="Pfam" id="PF24492"/>
    </source>
</evidence>
<dbReference type="InterPro" id="IPR016024">
    <property type="entry name" value="ARM-type_fold"/>
</dbReference>
<accession>A0A1Y5IAV9</accession>
<dbReference type="Pfam" id="PF24492">
    <property type="entry name" value="HEAT_ECM29"/>
    <property type="match status" value="1"/>
</dbReference>
<keyword evidence="3" id="KW-0677">Repeat</keyword>
<dbReference type="InterPro" id="IPR011989">
    <property type="entry name" value="ARM-like"/>
</dbReference>
<dbReference type="GO" id="GO:0005737">
    <property type="term" value="C:cytoplasm"/>
    <property type="evidence" value="ECO:0007669"/>
    <property type="project" value="UniProtKB-SubCell"/>
</dbReference>
<evidence type="ECO:0000313" key="7">
    <source>
        <dbReference type="EMBL" id="OUS45777.1"/>
    </source>
</evidence>
<proteinExistence type="predicted"/>
<gene>
    <name evidence="7" type="ORF">BE221DRAFT_146456</name>
</gene>
<sequence>MATDEAEEARKIERAMTSLALTSDDDLERTLDRALPAIVTSLKTKFPNNLKLLMSMLKHVNARLRGCPNAKLPWKTLIETFAGAEHAFVRNFALVYVEKALEREDGRTREIACARLMKGLGTRSSDQMDVLCRLAFDSLGELRVSDAERDCEWLRDAATRGAFLQRARDFLAYSPNAAGTSAATTPNRLETHLEALANAAIGVDDARAGELRAAAVASSAARAEDAAAPVLSAPPSMSPSAVERLLGKGKPKPAPAVLAKKKLRVLDYIASASVMEKSESADVSMESDEESKAELQTPRERFLVNGREMLSICLIASCDSDHEVAKRGEELLKRRCSWETNRPVINLDDADVADELFQLFNGSPMGIPEASRILPASPSVRLKIMTLLTRSMAAADSFPQNIETVKMCLYGVGTNTRLKACGMQFTVWILTHATSKELLAFGPSLMAGMLEILDAQVEGANEDQSSALARESLRGFCYQALSQLAERDKASVNRDVLLAERIFEALEKEPEGVKSYVQDAARTLVAAYRESPSTYVQTRMEELILSAIEDKDNKYRRLVGAQWAHEFFPFSHVPSRYASVIASGDSKMEMQALGKKGLREPSASRQVEDNAPLHVESWEGCDRAVDAKYWTSEDEMFHDLSGDHYRYMEYLAFCQTRGKIPRVLERHPPTSSILRYMASKLPVLANESALHSALILPENAMCEALEFLNSCLKSDATRGWTLLPDDVRLYLSYLNRCLVKAAGPSLVSAALLSFIDLVERMPTLLDEKSTADAILTRLRHFVSHTDSLTRRRAAKLCGVLVRYLSADMRITLLDEFLVLAKTDERGARLEQQEGAIIASGFIIGSGLLPEDVVIRTSQTFVALAQKVGKGQSVEATLASVAAEAIGHAAIRNPLPSSVKRDSIDAVCGVMQNTDPNVAKLAARAAGHIMMRDFSEETSSKLLPKIFALADMKNDDAQFVIGEALACAWGGVTLDADRVLTTSFTSLSAEMKLATMDDSDLSKETIDHVEVRSRVANYVKSNDERQHIHRDVLNSIFNEHIYSSRVERRCAACVWLLSLVTHTNNHPRVLSMIDDIQEAFGSLLGDQNDLTQELASRGMSMLYDMSDEMQRESLLASLMGTLNGKAPKKRHVKLDDNAEVFDEGAITLDDKALRSGDGDKSSLTTYQELCSVVTDIGQPDLIYKFMDLANHQRALNSSRGAAFGFASIARRAGNAVSPYVDKLVPKLFRLMHDPNPKMQEAVKGIWVSLVDSTKTAVDEHFESIMEEILRESGSRLWRNRQSSAGALSDVLSGRTFKEIEPHLESVWNVCLRLIDDIKETVRIAGEGLCRSVRSLTIRLCDAHHSGPNEVKGTIQIVLPILLKRGLLSTVKEVQALSMDVIMKLVKFADGGAIKSHIPEIVKTLLDSLSSMEDSRLNYIEQHAASFGQGASERLEHIRLRAAKSSPMGETLDLLMTHIDEEVMSELVLTLISVLRSSIGLNTRAGAGRFLQRLCVRRGRLIRPHATTLFRTLLSSAVSDTSASVRNSFITAIAAIAKYAEEPQVNALAEEIARLFKSETETERAVAANLALELSRSAPDALALQKTLILPLSFVGQFDTEEAGKSKWTEVWNENSGGVSASLRVYLDEILVITLDYLTSNQWQRKRQAADVFVAIAEKSPDVIAIKVSEVMKSLIAELPGRLWDGKTCMLQAVAALTTACPQQIEAAAVIEALVTESKRPKSDYRKAALKALDASLVSITSIGDGLDEADVVSKIMPVVEAALMATPAPLDDIDNGVGAAGSLDKMKEAQYEGQQRAKATAATATAATAVLATILNRVSPEAIRHHASKCLELCRMSLDAELAKERRHEALKGIVGLMRLAEKDATDQSLPFEVDSTFSLVVAASEDVSSTALRLDAVEALVALARHAPLKSNVENVLKKMLTTDKAPEVVRSAMRGKAEVSGDSVPMTA</sequence>
<dbReference type="Pfam" id="PF23731">
    <property type="entry name" value="ARM_ECM29_C"/>
    <property type="match status" value="1"/>
</dbReference>
<dbReference type="GO" id="GO:0060090">
    <property type="term" value="F:molecular adaptor activity"/>
    <property type="evidence" value="ECO:0007669"/>
    <property type="project" value="InterPro"/>
</dbReference>
<dbReference type="Proteomes" id="UP000195557">
    <property type="component" value="Unassembled WGS sequence"/>
</dbReference>
<dbReference type="Pfam" id="PF13001">
    <property type="entry name" value="ECM29_N"/>
    <property type="match status" value="1"/>
</dbReference>
<evidence type="ECO:0000256" key="2">
    <source>
        <dbReference type="ARBA" id="ARBA00022490"/>
    </source>
</evidence>
<dbReference type="InterPro" id="IPR024372">
    <property type="entry name" value="Ecm29_N"/>
</dbReference>
<evidence type="ECO:0000256" key="3">
    <source>
        <dbReference type="ARBA" id="ARBA00022737"/>
    </source>
</evidence>
<dbReference type="GO" id="GO:0005634">
    <property type="term" value="C:nucleus"/>
    <property type="evidence" value="ECO:0007669"/>
    <property type="project" value="TreeGrafter"/>
</dbReference>
<protein>
    <submittedName>
        <fullName evidence="7">Proteasome stabiliser-domain-containing protein</fullName>
    </submittedName>
</protein>
<evidence type="ECO:0000259" key="5">
    <source>
        <dbReference type="Pfam" id="PF13001"/>
    </source>
</evidence>
<dbReference type="SUPFAM" id="SSF48371">
    <property type="entry name" value="ARM repeat"/>
    <property type="match status" value="3"/>
</dbReference>
<keyword evidence="4 7" id="KW-0647">Proteasome</keyword>
<comment type="subcellular location">
    <subcellularLocation>
        <location evidence="1">Cytoplasm</location>
    </subcellularLocation>
</comment>
<feature type="domain" description="Proteasome component Ecm29 N-terminal" evidence="5">
    <location>
        <begin position="12"/>
        <end position="582"/>
    </location>
</feature>
<dbReference type="GO" id="GO:0043248">
    <property type="term" value="P:proteasome assembly"/>
    <property type="evidence" value="ECO:0007669"/>
    <property type="project" value="InterPro"/>
</dbReference>
<dbReference type="PANTHER" id="PTHR23346:SF19">
    <property type="entry name" value="PROTEASOME ADAPTER AND SCAFFOLD PROTEIN ECM29"/>
    <property type="match status" value="1"/>
</dbReference>
<reference evidence="7" key="1">
    <citation type="submission" date="2017-04" db="EMBL/GenBank/DDBJ databases">
        <title>Population genomics of picophytoplankton unveils novel chromosome hypervariability.</title>
        <authorList>
            <consortium name="DOE Joint Genome Institute"/>
            <person name="Blanc-Mathieu R."/>
            <person name="Krasovec M."/>
            <person name="Hebrard M."/>
            <person name="Yau S."/>
            <person name="Desgranges E."/>
            <person name="Martin J."/>
            <person name="Schackwitz W."/>
            <person name="Kuo A."/>
            <person name="Salin G."/>
            <person name="Donnadieu C."/>
            <person name="Desdevises Y."/>
            <person name="Sanchez-Ferandin S."/>
            <person name="Moreau H."/>
            <person name="Rivals E."/>
            <person name="Grigoriev I.V."/>
            <person name="Grimsley N."/>
            <person name="Eyre-Walker A."/>
            <person name="Piganeau G."/>
        </authorList>
    </citation>
    <scope>NUCLEOTIDE SEQUENCE [LARGE SCALE GENOMIC DNA]</scope>
    <source>
        <strain evidence="7">RCC 1115</strain>
    </source>
</reference>
<dbReference type="EMBL" id="KZ155786">
    <property type="protein sequence ID" value="OUS45777.1"/>
    <property type="molecule type" value="Genomic_DNA"/>
</dbReference>
<dbReference type="PANTHER" id="PTHR23346">
    <property type="entry name" value="TRANSLATIONAL ACTIVATOR GCN1-RELATED"/>
    <property type="match status" value="1"/>
</dbReference>
<dbReference type="Gene3D" id="1.25.10.10">
    <property type="entry name" value="Leucine-rich Repeat Variant"/>
    <property type="match status" value="4"/>
</dbReference>
<dbReference type="InterPro" id="IPR055443">
    <property type="entry name" value="HEAT_ECM29"/>
</dbReference>
<dbReference type="eggNOG" id="KOG0915">
    <property type="taxonomic scope" value="Eukaryota"/>
</dbReference>
<dbReference type="GO" id="GO:0000502">
    <property type="term" value="C:proteasome complex"/>
    <property type="evidence" value="ECO:0007669"/>
    <property type="project" value="UniProtKB-KW"/>
</dbReference>
<name>A0A1Y5IAV9_OSTTA</name>